<dbReference type="InterPro" id="IPR036034">
    <property type="entry name" value="PDZ_sf"/>
</dbReference>
<dbReference type="Gene3D" id="2.30.42.10">
    <property type="match status" value="1"/>
</dbReference>
<evidence type="ECO:0000259" key="3">
    <source>
        <dbReference type="PROSITE" id="PS50106"/>
    </source>
</evidence>
<organism evidence="4 5">
    <name type="scientific">Longimonas halophila</name>
    <dbReference type="NCBI Taxonomy" id="1469170"/>
    <lineage>
        <taxon>Bacteria</taxon>
        <taxon>Pseudomonadati</taxon>
        <taxon>Rhodothermota</taxon>
        <taxon>Rhodothermia</taxon>
        <taxon>Rhodothermales</taxon>
        <taxon>Salisaetaceae</taxon>
        <taxon>Longimonas</taxon>
    </lineage>
</organism>
<dbReference type="InterPro" id="IPR001478">
    <property type="entry name" value="PDZ"/>
</dbReference>
<comment type="caution">
    <text evidence="4">The sequence shown here is derived from an EMBL/GenBank/DDBJ whole genome shotgun (WGS) entry which is preliminary data.</text>
</comment>
<evidence type="ECO:0000256" key="2">
    <source>
        <dbReference type="ARBA" id="ARBA00022801"/>
    </source>
</evidence>
<dbReference type="SUPFAM" id="SSF50156">
    <property type="entry name" value="PDZ domain-like"/>
    <property type="match status" value="1"/>
</dbReference>
<dbReference type="SUPFAM" id="SSF50494">
    <property type="entry name" value="Trypsin-like serine proteases"/>
    <property type="match status" value="1"/>
</dbReference>
<dbReference type="AlphaFoldDB" id="A0A2H3NYH1"/>
<dbReference type="Proteomes" id="UP000221024">
    <property type="component" value="Unassembled WGS sequence"/>
</dbReference>
<keyword evidence="5" id="KW-1185">Reference proteome</keyword>
<dbReference type="SMART" id="SM00228">
    <property type="entry name" value="PDZ"/>
    <property type="match status" value="1"/>
</dbReference>
<reference evidence="4 5" key="1">
    <citation type="submission" date="2017-10" db="EMBL/GenBank/DDBJ databases">
        <title>Draft genome of Longimonas halophila.</title>
        <authorList>
            <person name="Goh K.M."/>
            <person name="Shamsir M.S."/>
            <person name="Lim S.W."/>
        </authorList>
    </citation>
    <scope>NUCLEOTIDE SEQUENCE [LARGE SCALE GENOMIC DNA]</scope>
    <source>
        <strain evidence="4 5">KCTC 42399</strain>
    </source>
</reference>
<dbReference type="PANTHER" id="PTHR43343">
    <property type="entry name" value="PEPTIDASE S12"/>
    <property type="match status" value="1"/>
</dbReference>
<dbReference type="PROSITE" id="PS50106">
    <property type="entry name" value="PDZ"/>
    <property type="match status" value="1"/>
</dbReference>
<accession>A0A2H3NYH1</accession>
<dbReference type="OrthoDB" id="9758917at2"/>
<dbReference type="Gene3D" id="2.40.10.120">
    <property type="match status" value="1"/>
</dbReference>
<keyword evidence="1" id="KW-0645">Protease</keyword>
<dbReference type="PRINTS" id="PR00834">
    <property type="entry name" value="PROTEASES2C"/>
</dbReference>
<name>A0A2H3NYH1_9BACT</name>
<dbReference type="Pfam" id="PF13365">
    <property type="entry name" value="Trypsin_2"/>
    <property type="match status" value="1"/>
</dbReference>
<dbReference type="InterPro" id="IPR001940">
    <property type="entry name" value="Peptidase_S1C"/>
</dbReference>
<evidence type="ECO:0000313" key="4">
    <source>
        <dbReference type="EMBL" id="PEN05677.1"/>
    </source>
</evidence>
<feature type="domain" description="PDZ" evidence="3">
    <location>
        <begin position="253"/>
        <end position="329"/>
    </location>
</feature>
<proteinExistence type="predicted"/>
<dbReference type="Pfam" id="PF13180">
    <property type="entry name" value="PDZ_2"/>
    <property type="match status" value="1"/>
</dbReference>
<dbReference type="EMBL" id="PDEP01000012">
    <property type="protein sequence ID" value="PEN05677.1"/>
    <property type="molecule type" value="Genomic_DNA"/>
</dbReference>
<evidence type="ECO:0000256" key="1">
    <source>
        <dbReference type="ARBA" id="ARBA00022670"/>
    </source>
</evidence>
<dbReference type="PANTHER" id="PTHR43343:SF3">
    <property type="entry name" value="PROTEASE DO-LIKE 8, CHLOROPLASTIC"/>
    <property type="match status" value="1"/>
</dbReference>
<sequence length="342" mass="37013">MPSAAADTTIEASRQNAVTQAVEAATPAVVSIGVRKVQRVRDPFANDPFFRHFMQRPQYREARSMGSGFVMSSDGYIVTNEHVVSNARDIKVYFPDGETYAAELVGSDRLTDLALLKIKADRLPHLTFDTDSEPIPGEWVIALGNPFGLFEAAEPSVTVGVVSASNRNLQSQRDGRLYRNMIQTDAAINRGNSGGPLVNALGEVIGVNTAIYSDSGGSVGIGFAVPAPRAVEILEELRTNGSVDRSHYTGLDLVEVDARIARALGLSEVRGLVVRDTDPGSPADAAGFRAYDVILAVEGTRIDSRDDYAARIFDFRPGDELRFTIERDGTRRTLALTLGRRG</sequence>
<keyword evidence="2" id="KW-0378">Hydrolase</keyword>
<protein>
    <submittedName>
        <fullName evidence="4">2-alkenal reductase</fullName>
    </submittedName>
</protein>
<dbReference type="GO" id="GO:0006508">
    <property type="term" value="P:proteolysis"/>
    <property type="evidence" value="ECO:0007669"/>
    <property type="project" value="UniProtKB-KW"/>
</dbReference>
<dbReference type="InterPro" id="IPR051201">
    <property type="entry name" value="Chloro_Bact_Ser_Proteases"/>
</dbReference>
<evidence type="ECO:0000313" key="5">
    <source>
        <dbReference type="Proteomes" id="UP000221024"/>
    </source>
</evidence>
<dbReference type="GO" id="GO:0004252">
    <property type="term" value="F:serine-type endopeptidase activity"/>
    <property type="evidence" value="ECO:0007669"/>
    <property type="project" value="InterPro"/>
</dbReference>
<dbReference type="InterPro" id="IPR009003">
    <property type="entry name" value="Peptidase_S1_PA"/>
</dbReference>
<gene>
    <name evidence="4" type="ORF">CRI93_12260</name>
</gene>